<protein>
    <submittedName>
        <fullName evidence="1">Uncharacterized protein</fullName>
    </submittedName>
</protein>
<gene>
    <name evidence="1" type="ORF">METZ01_LOCUS493142</name>
</gene>
<feature type="non-terminal residue" evidence="1">
    <location>
        <position position="42"/>
    </location>
</feature>
<proteinExistence type="predicted"/>
<evidence type="ECO:0000313" key="1">
    <source>
        <dbReference type="EMBL" id="SVE40288.1"/>
    </source>
</evidence>
<dbReference type="AlphaFoldDB" id="A0A383D8V9"/>
<reference evidence="1" key="1">
    <citation type="submission" date="2018-05" db="EMBL/GenBank/DDBJ databases">
        <authorList>
            <person name="Lanie J.A."/>
            <person name="Ng W.-L."/>
            <person name="Kazmierczak K.M."/>
            <person name="Andrzejewski T.M."/>
            <person name="Davidsen T.M."/>
            <person name="Wayne K.J."/>
            <person name="Tettelin H."/>
            <person name="Glass J.I."/>
            <person name="Rusch D."/>
            <person name="Podicherti R."/>
            <person name="Tsui H.-C.T."/>
            <person name="Winkler M.E."/>
        </authorList>
    </citation>
    <scope>NUCLEOTIDE SEQUENCE</scope>
</reference>
<organism evidence="1">
    <name type="scientific">marine metagenome</name>
    <dbReference type="NCBI Taxonomy" id="408172"/>
    <lineage>
        <taxon>unclassified sequences</taxon>
        <taxon>metagenomes</taxon>
        <taxon>ecological metagenomes</taxon>
    </lineage>
</organism>
<dbReference type="EMBL" id="UINC01214866">
    <property type="protein sequence ID" value="SVE40288.1"/>
    <property type="molecule type" value="Genomic_DNA"/>
</dbReference>
<accession>A0A383D8V9</accession>
<sequence>MPERLYDDAMYRFDTPEPSYWEATGGELTPAAKRLTTNEQCD</sequence>
<name>A0A383D8V9_9ZZZZ</name>